<evidence type="ECO:0000313" key="3">
    <source>
        <dbReference type="Proteomes" id="UP000779809"/>
    </source>
</evidence>
<dbReference type="InterPro" id="IPR028098">
    <property type="entry name" value="Glyco_trans_4-like_N"/>
</dbReference>
<dbReference type="Proteomes" id="UP000779809">
    <property type="component" value="Unassembled WGS sequence"/>
</dbReference>
<organism evidence="2 3">
    <name type="scientific">Candidatus Korobacter versatilis</name>
    <dbReference type="NCBI Taxonomy" id="658062"/>
    <lineage>
        <taxon>Bacteria</taxon>
        <taxon>Pseudomonadati</taxon>
        <taxon>Acidobacteriota</taxon>
        <taxon>Terriglobia</taxon>
        <taxon>Terriglobales</taxon>
        <taxon>Candidatus Korobacteraceae</taxon>
        <taxon>Candidatus Korobacter</taxon>
    </lineage>
</organism>
<evidence type="ECO:0000313" key="2">
    <source>
        <dbReference type="EMBL" id="MBI2677543.1"/>
    </source>
</evidence>
<dbReference type="CDD" id="cd03811">
    <property type="entry name" value="GT4_GT28_WabH-like"/>
    <property type="match status" value="1"/>
</dbReference>
<feature type="domain" description="Glycosyltransferase subfamily 4-like N-terminal" evidence="1">
    <location>
        <begin position="14"/>
        <end position="173"/>
    </location>
</feature>
<dbReference type="GO" id="GO:0016757">
    <property type="term" value="F:glycosyltransferase activity"/>
    <property type="evidence" value="ECO:0007669"/>
    <property type="project" value="UniProtKB-ARBA"/>
</dbReference>
<name>A0A932A6D3_9BACT</name>
<dbReference type="Pfam" id="PF13439">
    <property type="entry name" value="Glyco_transf_4"/>
    <property type="match status" value="1"/>
</dbReference>
<gene>
    <name evidence="2" type="ORF">HYX28_02035</name>
</gene>
<dbReference type="PANTHER" id="PTHR12526">
    <property type="entry name" value="GLYCOSYLTRANSFERASE"/>
    <property type="match status" value="1"/>
</dbReference>
<accession>A0A932A6D3</accession>
<dbReference type="Gene3D" id="3.40.50.2000">
    <property type="entry name" value="Glycogen Phosphorylase B"/>
    <property type="match status" value="2"/>
</dbReference>
<reference evidence="2" key="1">
    <citation type="submission" date="2020-07" db="EMBL/GenBank/DDBJ databases">
        <title>Huge and variable diversity of episymbiotic CPR bacteria and DPANN archaea in groundwater ecosystems.</title>
        <authorList>
            <person name="He C.Y."/>
            <person name="Keren R."/>
            <person name="Whittaker M."/>
            <person name="Farag I.F."/>
            <person name="Doudna J."/>
            <person name="Cate J.H.D."/>
            <person name="Banfield J.F."/>
        </authorList>
    </citation>
    <scope>NUCLEOTIDE SEQUENCE</scope>
    <source>
        <strain evidence="2">NC_groundwater_580_Pr5_B-0.1um_64_19</strain>
    </source>
</reference>
<dbReference type="AlphaFoldDB" id="A0A932A6D3"/>
<protein>
    <submittedName>
        <fullName evidence="2">Glycosyltransferase</fullName>
    </submittedName>
</protein>
<dbReference type="PANTHER" id="PTHR12526:SF630">
    <property type="entry name" value="GLYCOSYLTRANSFERASE"/>
    <property type="match status" value="1"/>
</dbReference>
<comment type="caution">
    <text evidence="2">The sequence shown here is derived from an EMBL/GenBank/DDBJ whole genome shotgun (WGS) entry which is preliminary data.</text>
</comment>
<dbReference type="Pfam" id="PF13692">
    <property type="entry name" value="Glyco_trans_1_4"/>
    <property type="match status" value="1"/>
</dbReference>
<sequence length="369" mass="40454">MAPRIALFHPALSFGGVERVMLNLARGFLARGDAVDYVVANGEGELRQELPEGVRFFDLHSPHVSRSLPGLVRYLRKEQPPVLLAASDHANTIAIWARRLAGVSIRMVISQHAVFSHAHRFAFGLRGRLAVSAARHTYPYADGYIAVSQAVADDLARSIPLPRAAIDVIYNPVITPGLVQQIRQPVEHPWLKPGEPPVVISAGRLYEQKDFATLIRAFDLVRKEQPARLIILGDGPERANLEKLCDESELRDLVALPGFVPDAPAWFARAAVFALSSLWESFSIVLVEAMAAGVPVVSTDCPVGPAELLDGGRYGRLVPIRDAEQMASAIRAAMNEPRTPVPAAALDRFRLDAIVDQYLRVLKGDHSDW</sequence>
<evidence type="ECO:0000259" key="1">
    <source>
        <dbReference type="Pfam" id="PF13439"/>
    </source>
</evidence>
<dbReference type="EMBL" id="JACPNR010000004">
    <property type="protein sequence ID" value="MBI2677543.1"/>
    <property type="molecule type" value="Genomic_DNA"/>
</dbReference>
<proteinExistence type="predicted"/>
<dbReference type="SUPFAM" id="SSF53756">
    <property type="entry name" value="UDP-Glycosyltransferase/glycogen phosphorylase"/>
    <property type="match status" value="1"/>
</dbReference>